<dbReference type="EC" id="1.3.1.106" evidence="4"/>
<proteinExistence type="predicted"/>
<keyword evidence="3 4" id="KW-0560">Oxidoreductase</keyword>
<dbReference type="NCBIfam" id="TIGR00715">
    <property type="entry name" value="precor6x_red"/>
    <property type="match status" value="1"/>
</dbReference>
<dbReference type="Pfam" id="PF02571">
    <property type="entry name" value="CbiJ"/>
    <property type="match status" value="1"/>
</dbReference>
<sequence length="246" mass="25745">MTVLLLGGTAEARELAGRLVGVPGLRVVTSLAGRVAEPRLPRGEVRVGGLGGADGLLSWVAEHAPAVLVDATHPFAESVSRSAAAAAERGGFPLLRLARPGWSERAGDRWHRVPSLAAAADATPALGARPFLTTGRQGLEVFAGHSTWSRLEVLVRTVDPPELKLPPGFRLRCDRGPYSVDGELALLRAEQVDVLVTKDSGGTSTAAKLDAARALGLPVVVVDRPVLPDVPCVVSVDDAVAWARTF</sequence>
<dbReference type="Proteomes" id="UP000800981">
    <property type="component" value="Unassembled WGS sequence"/>
</dbReference>
<dbReference type="GO" id="GO:0016491">
    <property type="term" value="F:oxidoreductase activity"/>
    <property type="evidence" value="ECO:0007669"/>
    <property type="project" value="UniProtKB-KW"/>
</dbReference>
<reference evidence="4 5" key="1">
    <citation type="submission" date="2020-03" db="EMBL/GenBank/DDBJ databases">
        <title>Two novel Motilibacter sp.</title>
        <authorList>
            <person name="Liu S."/>
        </authorList>
    </citation>
    <scope>NUCLEOTIDE SEQUENCE [LARGE SCALE GENOMIC DNA]</scope>
    <source>
        <strain evidence="4 5">E257</strain>
    </source>
</reference>
<evidence type="ECO:0000256" key="2">
    <source>
        <dbReference type="ARBA" id="ARBA00022573"/>
    </source>
</evidence>
<dbReference type="PROSITE" id="PS51014">
    <property type="entry name" value="COBK_CBIJ"/>
    <property type="match status" value="1"/>
</dbReference>
<dbReference type="Gene3D" id="3.40.50.2300">
    <property type="match status" value="1"/>
</dbReference>
<comment type="caution">
    <text evidence="4">The sequence shown here is derived from an EMBL/GenBank/DDBJ whole genome shotgun (WGS) entry which is preliminary data.</text>
</comment>
<dbReference type="RefSeq" id="WP_166281201.1">
    <property type="nucleotide sequence ID" value="NZ_JAANNP010000003.1"/>
</dbReference>
<evidence type="ECO:0000313" key="4">
    <source>
        <dbReference type="EMBL" id="NHC13860.1"/>
    </source>
</evidence>
<keyword evidence="5" id="KW-1185">Reference proteome</keyword>
<evidence type="ECO:0000256" key="3">
    <source>
        <dbReference type="ARBA" id="ARBA00023002"/>
    </source>
</evidence>
<dbReference type="NCBIfam" id="NF005968">
    <property type="entry name" value="PRK08057.1-2"/>
    <property type="match status" value="1"/>
</dbReference>
<dbReference type="EMBL" id="JAANNP010000003">
    <property type="protein sequence ID" value="NHC13860.1"/>
    <property type="molecule type" value="Genomic_DNA"/>
</dbReference>
<organism evidence="4 5">
    <name type="scientific">Motilibacter deserti</name>
    <dbReference type="NCBI Taxonomy" id="2714956"/>
    <lineage>
        <taxon>Bacteria</taxon>
        <taxon>Bacillati</taxon>
        <taxon>Actinomycetota</taxon>
        <taxon>Actinomycetes</taxon>
        <taxon>Motilibacterales</taxon>
        <taxon>Motilibacteraceae</taxon>
        <taxon>Motilibacter</taxon>
    </lineage>
</organism>
<dbReference type="PANTHER" id="PTHR36925:SF1">
    <property type="entry name" value="COBALT-PRECORRIN-6A REDUCTASE"/>
    <property type="match status" value="1"/>
</dbReference>
<dbReference type="InterPro" id="IPR003723">
    <property type="entry name" value="Precorrin-6x_reduct"/>
</dbReference>
<dbReference type="PANTHER" id="PTHR36925">
    <property type="entry name" value="COBALT-PRECORRIN-6A REDUCTASE"/>
    <property type="match status" value="1"/>
</dbReference>
<protein>
    <submittedName>
        <fullName evidence="4">Cobalt-precorrin-6A reductase</fullName>
        <ecNumber evidence="4">1.3.1.106</ecNumber>
    </submittedName>
</protein>
<evidence type="ECO:0000256" key="1">
    <source>
        <dbReference type="ARBA" id="ARBA00004953"/>
    </source>
</evidence>
<keyword evidence="2" id="KW-0169">Cobalamin biosynthesis</keyword>
<comment type="pathway">
    <text evidence="1">Cofactor biosynthesis; adenosylcobalamin biosynthesis.</text>
</comment>
<name>A0ABX0GVW6_9ACTN</name>
<gene>
    <name evidence="4" type="ORF">G9H71_08705</name>
</gene>
<evidence type="ECO:0000313" key="5">
    <source>
        <dbReference type="Proteomes" id="UP000800981"/>
    </source>
</evidence>
<accession>A0ABX0GVW6</accession>